<dbReference type="RefSeq" id="WP_138127368.1">
    <property type="nucleotide sequence ID" value="NZ_SWLG01000009.1"/>
</dbReference>
<dbReference type="GO" id="GO:0006352">
    <property type="term" value="P:DNA-templated transcription initiation"/>
    <property type="evidence" value="ECO:0007669"/>
    <property type="project" value="InterPro"/>
</dbReference>
<accession>A0A5R9EZC0</accession>
<protein>
    <submittedName>
        <fullName evidence="2">Sigma-70 family RNA polymerase sigma factor</fullName>
    </submittedName>
</protein>
<evidence type="ECO:0000313" key="2">
    <source>
        <dbReference type="EMBL" id="TLS36652.1"/>
    </source>
</evidence>
<dbReference type="Gene3D" id="1.20.140.160">
    <property type="match status" value="1"/>
</dbReference>
<gene>
    <name evidence="2" type="ORF">FCL54_14115</name>
</gene>
<dbReference type="Pfam" id="PF04545">
    <property type="entry name" value="Sigma70_r4"/>
    <property type="match status" value="1"/>
</dbReference>
<dbReference type="CDD" id="cd06171">
    <property type="entry name" value="Sigma70_r4"/>
    <property type="match status" value="1"/>
</dbReference>
<dbReference type="OrthoDB" id="2450987at2"/>
<feature type="domain" description="RNA polymerase sigma-70 region 4" evidence="1">
    <location>
        <begin position="146"/>
        <end position="195"/>
    </location>
</feature>
<dbReference type="Proteomes" id="UP000308230">
    <property type="component" value="Unassembled WGS sequence"/>
</dbReference>
<dbReference type="InterPro" id="IPR014284">
    <property type="entry name" value="RNA_pol_sigma-70_dom"/>
</dbReference>
<dbReference type="EMBL" id="SWLG01000009">
    <property type="protein sequence ID" value="TLS36652.1"/>
    <property type="molecule type" value="Genomic_DNA"/>
</dbReference>
<dbReference type="InterPro" id="IPR007630">
    <property type="entry name" value="RNA_pol_sigma70_r4"/>
</dbReference>
<evidence type="ECO:0000259" key="1">
    <source>
        <dbReference type="Pfam" id="PF04545"/>
    </source>
</evidence>
<dbReference type="InterPro" id="IPR013324">
    <property type="entry name" value="RNA_pol_sigma_r3/r4-like"/>
</dbReference>
<organism evidence="2 3">
    <name type="scientific">Exobacillus caeni</name>
    <dbReference type="NCBI Taxonomy" id="2574798"/>
    <lineage>
        <taxon>Bacteria</taxon>
        <taxon>Bacillati</taxon>
        <taxon>Bacillota</taxon>
        <taxon>Bacilli</taxon>
        <taxon>Bacillales</taxon>
        <taxon>Guptibacillaceae</taxon>
        <taxon>Exobacillus</taxon>
    </lineage>
</organism>
<comment type="caution">
    <text evidence="2">The sequence shown here is derived from an EMBL/GenBank/DDBJ whole genome shotgun (WGS) entry which is preliminary data.</text>
</comment>
<proteinExistence type="predicted"/>
<dbReference type="SUPFAM" id="SSF88659">
    <property type="entry name" value="Sigma3 and sigma4 domains of RNA polymerase sigma factors"/>
    <property type="match status" value="1"/>
</dbReference>
<dbReference type="NCBIfam" id="TIGR02937">
    <property type="entry name" value="sigma70-ECF"/>
    <property type="match status" value="1"/>
</dbReference>
<evidence type="ECO:0000313" key="3">
    <source>
        <dbReference type="Proteomes" id="UP000308230"/>
    </source>
</evidence>
<sequence>MVHYPFQEKYPHKKKLFLDYIKGNEKFLSNPLVQSFLEHPETYRLFVKSVIFSNPVYKAEINSSFRQFFVKVRFLAYVSKLIRYYCINYDRKQKLECLRCLLTLDKPLSVEEEGETLVDILEGKSLEEPFLENTVEGLTDKRLYFAFQKLTGKQKEVLHLSYVYEMKENEIASIKKISQQAVSRIKQRALSKLRASIGGV</sequence>
<keyword evidence="3" id="KW-1185">Reference proteome</keyword>
<reference evidence="2 3" key="1">
    <citation type="submission" date="2019-04" db="EMBL/GenBank/DDBJ databases">
        <title>Bacillus caeni sp. nov., a bacterium isolated from mangrove sediment.</title>
        <authorList>
            <person name="Huang H."/>
            <person name="Mo K."/>
            <person name="Hu Y."/>
        </authorList>
    </citation>
    <scope>NUCLEOTIDE SEQUENCE [LARGE SCALE GENOMIC DNA]</scope>
    <source>
        <strain evidence="2 3">HB172195</strain>
    </source>
</reference>
<name>A0A5R9EZC0_9BACL</name>
<dbReference type="GO" id="GO:0003700">
    <property type="term" value="F:DNA-binding transcription factor activity"/>
    <property type="evidence" value="ECO:0007669"/>
    <property type="project" value="InterPro"/>
</dbReference>
<dbReference type="AlphaFoldDB" id="A0A5R9EZC0"/>